<gene>
    <name evidence="3" type="ORF">acsn021_23190</name>
</gene>
<dbReference type="Proteomes" id="UP000515561">
    <property type="component" value="Chromosome"/>
</dbReference>
<evidence type="ECO:0000313" key="4">
    <source>
        <dbReference type="Proteomes" id="UP000515561"/>
    </source>
</evidence>
<evidence type="ECO:0000313" key="3">
    <source>
        <dbReference type="EMBL" id="BCJ94750.1"/>
    </source>
</evidence>
<reference evidence="3 4" key="1">
    <citation type="journal article" date="2016" name="Int. J. Syst. Evol. Microbiol.">
        <title>Descriptions of Anaerotaenia torta gen. nov., sp. nov. and Anaerocolumna cellulosilytica gen. nov., sp. nov. isolated from a methanogenic reactor of cattle waste.</title>
        <authorList>
            <person name="Uek A."/>
            <person name="Ohtaki Y."/>
            <person name="Kaku N."/>
            <person name="Ueki K."/>
        </authorList>
    </citation>
    <scope>NUCLEOTIDE SEQUENCE [LARGE SCALE GENOMIC DNA]</scope>
    <source>
        <strain evidence="3 4">SN021</strain>
    </source>
</reference>
<keyword evidence="2" id="KW-0012">Acyltransferase</keyword>
<dbReference type="Pfam" id="PF00583">
    <property type="entry name" value="Acetyltransf_1"/>
    <property type="match status" value="2"/>
</dbReference>
<evidence type="ECO:0000256" key="2">
    <source>
        <dbReference type="ARBA" id="ARBA00023315"/>
    </source>
</evidence>
<dbReference type="EMBL" id="AP023367">
    <property type="protein sequence ID" value="BCJ94750.1"/>
    <property type="molecule type" value="Genomic_DNA"/>
</dbReference>
<dbReference type="PROSITE" id="PS51186">
    <property type="entry name" value="GNAT"/>
    <property type="match status" value="2"/>
</dbReference>
<dbReference type="AlphaFoldDB" id="A0A6S6R5N7"/>
<proteinExistence type="predicted"/>
<dbReference type="KEGG" id="acel:acsn021_23190"/>
<dbReference type="GO" id="GO:0016747">
    <property type="term" value="F:acyltransferase activity, transferring groups other than amino-acyl groups"/>
    <property type="evidence" value="ECO:0007669"/>
    <property type="project" value="InterPro"/>
</dbReference>
<keyword evidence="4" id="KW-1185">Reference proteome</keyword>
<name>A0A6S6R5N7_9FIRM</name>
<dbReference type="PANTHER" id="PTHR43420:SF44">
    <property type="entry name" value="ACETYLTRANSFERASE YPEA"/>
    <property type="match status" value="1"/>
</dbReference>
<dbReference type="InterPro" id="IPR000182">
    <property type="entry name" value="GNAT_dom"/>
</dbReference>
<dbReference type="SUPFAM" id="SSF55729">
    <property type="entry name" value="Acyl-CoA N-acyltransferases (Nat)"/>
    <property type="match status" value="2"/>
</dbReference>
<dbReference type="CDD" id="cd04301">
    <property type="entry name" value="NAT_SF"/>
    <property type="match status" value="2"/>
</dbReference>
<dbReference type="PANTHER" id="PTHR43420">
    <property type="entry name" value="ACETYLTRANSFERASE"/>
    <property type="match status" value="1"/>
</dbReference>
<keyword evidence="1 3" id="KW-0808">Transferase</keyword>
<dbReference type="RefSeq" id="WP_184089248.1">
    <property type="nucleotide sequence ID" value="NZ_AP023367.1"/>
</dbReference>
<protein>
    <submittedName>
        <fullName evidence="3">Acetyltransferase</fullName>
    </submittedName>
</protein>
<dbReference type="InterPro" id="IPR050680">
    <property type="entry name" value="YpeA/RimI_acetyltransf"/>
</dbReference>
<accession>A0A6S6R5N7</accession>
<evidence type="ECO:0000256" key="1">
    <source>
        <dbReference type="ARBA" id="ARBA00022679"/>
    </source>
</evidence>
<sequence length="300" mass="34431">MKLIKLHSLSIGQKKAVDELVAVCLKFDKLKRTLYLENDLNFYENLDSFYLLYEKGRLISVLTILEPYMDTAEISAYTLPEYRRKGCFTKLFYRAADELEGYEISHVQFVIEPESKSGISTARAFEAAYERSDYLLQLKINTVTEGWKRHQKEEILTNQSKGWVLRAIKEEESFEAVKLHQNIFKNSMEEAEHIIRSGLDSENMECYGFFIGNKLKGLCSLSFHSETASIFGLGITLSERGKGYGNALLYQVIKQAEEKGKKSITLEVASESIEAFAMYRNCGFEIATQYDYYTCALDNI</sequence>
<dbReference type="InterPro" id="IPR016181">
    <property type="entry name" value="Acyl_CoA_acyltransferase"/>
</dbReference>
<dbReference type="Gene3D" id="3.40.630.30">
    <property type="match status" value="2"/>
</dbReference>
<organism evidence="3 4">
    <name type="scientific">Anaerocolumna cellulosilytica</name>
    <dbReference type="NCBI Taxonomy" id="433286"/>
    <lineage>
        <taxon>Bacteria</taxon>
        <taxon>Bacillati</taxon>
        <taxon>Bacillota</taxon>
        <taxon>Clostridia</taxon>
        <taxon>Lachnospirales</taxon>
        <taxon>Lachnospiraceae</taxon>
        <taxon>Anaerocolumna</taxon>
    </lineage>
</organism>